<name>A0A423PP09_9GAMM</name>
<gene>
    <name evidence="1" type="ORF">SAOR_08760</name>
</gene>
<evidence type="ECO:0000313" key="1">
    <source>
        <dbReference type="EMBL" id="ROO27292.1"/>
    </source>
</evidence>
<dbReference type="AlphaFoldDB" id="A0A423PP09"/>
<dbReference type="Proteomes" id="UP000283993">
    <property type="component" value="Unassembled WGS sequence"/>
</dbReference>
<proteinExistence type="predicted"/>
<dbReference type="EMBL" id="AYKH01000014">
    <property type="protein sequence ID" value="ROO27292.1"/>
    <property type="molecule type" value="Genomic_DNA"/>
</dbReference>
<keyword evidence="2" id="KW-1185">Reference proteome</keyword>
<protein>
    <submittedName>
        <fullName evidence="1">Uncharacterized protein</fullName>
    </submittedName>
</protein>
<evidence type="ECO:0000313" key="2">
    <source>
        <dbReference type="Proteomes" id="UP000283993"/>
    </source>
</evidence>
<sequence length="276" mass="29247">MLLLGVMRVRRVWMKSPVRRFAGAGPSLGENDTKAGAVAFCNRSEAGTVGLAELARDVQAEPGALAGGREERLHDPVADVGAQPRPVVGDIQPEQPRTAVMPAQAYTQRRLVAAGMTLCVVPEIEQQLAQMAGVEFDAQGGVDADDLEVGRAGIVLAIVVHAAGQPVRERDRPARGLGASRQPQNAVDDVVDPARVAVHDIQQTPAVGVQRRGLGQQLAGVTDRPERIADLVRDAAGQPPQGDELELLGLLTLAQGILQADQHQCVPRRAQAGEQR</sequence>
<comment type="caution">
    <text evidence="1">The sequence shown here is derived from an EMBL/GenBank/DDBJ whole genome shotgun (WGS) entry which is preliminary data.</text>
</comment>
<accession>A0A423PP09</accession>
<reference evidence="1 2" key="1">
    <citation type="submission" date="2013-10" db="EMBL/GenBank/DDBJ databases">
        <title>Salinisphaera orenii MK-B5 Genome Sequencing.</title>
        <authorList>
            <person name="Lai Q."/>
            <person name="Li C."/>
            <person name="Shao Z."/>
        </authorList>
    </citation>
    <scope>NUCLEOTIDE SEQUENCE [LARGE SCALE GENOMIC DNA]</scope>
    <source>
        <strain evidence="1 2">MK-B5</strain>
    </source>
</reference>
<organism evidence="1 2">
    <name type="scientific">Salinisphaera orenii MK-B5</name>
    <dbReference type="NCBI Taxonomy" id="856730"/>
    <lineage>
        <taxon>Bacteria</taxon>
        <taxon>Pseudomonadati</taxon>
        <taxon>Pseudomonadota</taxon>
        <taxon>Gammaproteobacteria</taxon>
        <taxon>Salinisphaerales</taxon>
        <taxon>Salinisphaeraceae</taxon>
        <taxon>Salinisphaera</taxon>
    </lineage>
</organism>